<keyword evidence="4" id="KW-0560">Oxidoreductase</keyword>
<sequence length="346" mass="37612">MERTSNQKRTTIRAARRQRGLPAVLLLLAAMAMAIEFVAADKGDPPGGEGVCETEAETKTGARTRPPPRVLLGDTLRDLEDLVSFEEVLLSSGARTPAVAAAVPGGEAIGLTYVRDLVEPGLSSRLVGACDARSGWTVSPQSVDGSATVREASRTSRSCPLIWPQLYLPLLDDPAYASRLDPLREEIGLAWGLTQRFGDLLGVGEETVEPLQLVRYRQGEFYKEHHDHGSYYGADTEQRPWTLLVYLSDAPGGGERGGQTFFRALGGAGGVSVVPRRGDGVLWRNEDAATGELLEEAVHEAVPPEGGTENEHEHEHENASVKYAMNVWIAKKKIMEHMDVSAYRTQ</sequence>
<dbReference type="Gene3D" id="2.60.120.620">
    <property type="entry name" value="q2cbj1_9rhob like domain"/>
    <property type="match status" value="1"/>
</dbReference>
<evidence type="ECO:0000256" key="2">
    <source>
        <dbReference type="ARBA" id="ARBA00022723"/>
    </source>
</evidence>
<evidence type="ECO:0000313" key="10">
    <source>
        <dbReference type="Proteomes" id="UP000291116"/>
    </source>
</evidence>
<evidence type="ECO:0000313" key="9">
    <source>
        <dbReference type="EMBL" id="VEU40242.1"/>
    </source>
</evidence>
<evidence type="ECO:0000256" key="7">
    <source>
        <dbReference type="SAM" id="SignalP"/>
    </source>
</evidence>
<dbReference type="GO" id="GO:0031418">
    <property type="term" value="F:L-ascorbic acid binding"/>
    <property type="evidence" value="ECO:0007669"/>
    <property type="project" value="InterPro"/>
</dbReference>
<dbReference type="Pfam" id="PF13640">
    <property type="entry name" value="2OG-FeII_Oxy_3"/>
    <property type="match status" value="1"/>
</dbReference>
<evidence type="ECO:0000256" key="3">
    <source>
        <dbReference type="ARBA" id="ARBA00022964"/>
    </source>
</evidence>
<evidence type="ECO:0000259" key="8">
    <source>
        <dbReference type="SMART" id="SM00702"/>
    </source>
</evidence>
<protein>
    <recommendedName>
        <fullName evidence="8">Prolyl 4-hydroxylase alpha subunit domain-containing protein</fullName>
    </recommendedName>
</protein>
<keyword evidence="7" id="KW-0732">Signal</keyword>
<dbReference type="SMART" id="SM00702">
    <property type="entry name" value="P4Hc"/>
    <property type="match status" value="1"/>
</dbReference>
<reference evidence="9 10" key="1">
    <citation type="submission" date="2019-01" db="EMBL/GenBank/DDBJ databases">
        <authorList>
            <person name="Ferrante I. M."/>
        </authorList>
    </citation>
    <scope>NUCLEOTIDE SEQUENCE [LARGE SCALE GENOMIC DNA]</scope>
    <source>
        <strain evidence="9 10">B856</strain>
    </source>
</reference>
<evidence type="ECO:0000256" key="4">
    <source>
        <dbReference type="ARBA" id="ARBA00023002"/>
    </source>
</evidence>
<keyword evidence="5" id="KW-0408">Iron</keyword>
<feature type="signal peptide" evidence="7">
    <location>
        <begin position="1"/>
        <end position="40"/>
    </location>
</feature>
<dbReference type="GO" id="GO:0004656">
    <property type="term" value="F:procollagen-proline 4-dioxygenase activity"/>
    <property type="evidence" value="ECO:0007669"/>
    <property type="project" value="TreeGrafter"/>
</dbReference>
<evidence type="ECO:0000256" key="6">
    <source>
        <dbReference type="SAM" id="MobiDB-lite"/>
    </source>
</evidence>
<keyword evidence="2" id="KW-0479">Metal-binding</keyword>
<dbReference type="AlphaFoldDB" id="A0A448ZDX3"/>
<dbReference type="GO" id="GO:0005506">
    <property type="term" value="F:iron ion binding"/>
    <property type="evidence" value="ECO:0007669"/>
    <property type="project" value="InterPro"/>
</dbReference>
<dbReference type="OrthoDB" id="43048at2759"/>
<name>A0A448ZDX3_9STRA</name>
<dbReference type="InterPro" id="IPR044862">
    <property type="entry name" value="Pro_4_hyd_alph_FE2OG_OXY"/>
</dbReference>
<evidence type="ECO:0000256" key="5">
    <source>
        <dbReference type="ARBA" id="ARBA00023004"/>
    </source>
</evidence>
<dbReference type="PANTHER" id="PTHR10869:SF246">
    <property type="entry name" value="TRANSMEMBRANE PROLYL 4-HYDROXYLASE"/>
    <property type="match status" value="1"/>
</dbReference>
<dbReference type="InterPro" id="IPR006620">
    <property type="entry name" value="Pro_4_hyd_alph"/>
</dbReference>
<evidence type="ECO:0000256" key="1">
    <source>
        <dbReference type="ARBA" id="ARBA00001961"/>
    </source>
</evidence>
<dbReference type="PANTHER" id="PTHR10869">
    <property type="entry name" value="PROLYL 4-HYDROXYLASE ALPHA SUBUNIT"/>
    <property type="match status" value="1"/>
</dbReference>
<keyword evidence="3" id="KW-0223">Dioxygenase</keyword>
<feature type="chain" id="PRO_5019585332" description="Prolyl 4-hydroxylase alpha subunit domain-containing protein" evidence="7">
    <location>
        <begin position="41"/>
        <end position="346"/>
    </location>
</feature>
<comment type="cofactor">
    <cofactor evidence="1">
        <name>L-ascorbate</name>
        <dbReference type="ChEBI" id="CHEBI:38290"/>
    </cofactor>
</comment>
<organism evidence="9 10">
    <name type="scientific">Pseudo-nitzschia multistriata</name>
    <dbReference type="NCBI Taxonomy" id="183589"/>
    <lineage>
        <taxon>Eukaryota</taxon>
        <taxon>Sar</taxon>
        <taxon>Stramenopiles</taxon>
        <taxon>Ochrophyta</taxon>
        <taxon>Bacillariophyta</taxon>
        <taxon>Bacillariophyceae</taxon>
        <taxon>Bacillariophycidae</taxon>
        <taxon>Bacillariales</taxon>
        <taxon>Bacillariaceae</taxon>
        <taxon>Pseudo-nitzschia</taxon>
    </lineage>
</organism>
<dbReference type="Proteomes" id="UP000291116">
    <property type="component" value="Unassembled WGS sequence"/>
</dbReference>
<proteinExistence type="predicted"/>
<feature type="region of interest" description="Disordered" evidence="6">
    <location>
        <begin position="44"/>
        <end position="67"/>
    </location>
</feature>
<feature type="domain" description="Prolyl 4-hydroxylase alpha subunit" evidence="8">
    <location>
        <begin position="109"/>
        <end position="330"/>
    </location>
</feature>
<dbReference type="InterPro" id="IPR045054">
    <property type="entry name" value="P4HA-like"/>
</dbReference>
<dbReference type="EMBL" id="CAACVS010000268">
    <property type="protein sequence ID" value="VEU40242.1"/>
    <property type="molecule type" value="Genomic_DNA"/>
</dbReference>
<dbReference type="GO" id="GO:0005783">
    <property type="term" value="C:endoplasmic reticulum"/>
    <property type="evidence" value="ECO:0007669"/>
    <property type="project" value="TreeGrafter"/>
</dbReference>
<gene>
    <name evidence="9" type="ORF">PSNMU_V1.4_AUG-EV-PASAV3_0071190</name>
</gene>
<keyword evidence="10" id="KW-1185">Reference proteome</keyword>
<accession>A0A448ZDX3</accession>